<dbReference type="GO" id="GO:0043190">
    <property type="term" value="C:ATP-binding cassette (ABC) transporter complex"/>
    <property type="evidence" value="ECO:0007669"/>
    <property type="project" value="InterPro"/>
</dbReference>
<dbReference type="PIRSF" id="PIRSF002741">
    <property type="entry name" value="MppA"/>
    <property type="match status" value="1"/>
</dbReference>
<dbReference type="Gene3D" id="3.40.190.10">
    <property type="entry name" value="Periplasmic binding protein-like II"/>
    <property type="match status" value="1"/>
</dbReference>
<name>A0A495IC08_9MICO</name>
<dbReference type="PANTHER" id="PTHR30290:SF10">
    <property type="entry name" value="PERIPLASMIC OLIGOPEPTIDE-BINDING PROTEIN-RELATED"/>
    <property type="match status" value="1"/>
</dbReference>
<dbReference type="RefSeq" id="WP_121367936.1">
    <property type="nucleotide sequence ID" value="NZ_RBKS01000001.1"/>
</dbReference>
<evidence type="ECO:0000256" key="3">
    <source>
        <dbReference type="ARBA" id="ARBA00022448"/>
    </source>
</evidence>
<dbReference type="GO" id="GO:0015833">
    <property type="term" value="P:peptide transport"/>
    <property type="evidence" value="ECO:0007669"/>
    <property type="project" value="TreeGrafter"/>
</dbReference>
<proteinExistence type="inferred from homology"/>
<evidence type="ECO:0000256" key="1">
    <source>
        <dbReference type="ARBA" id="ARBA00004196"/>
    </source>
</evidence>
<comment type="subcellular location">
    <subcellularLocation>
        <location evidence="1">Cell envelope</location>
    </subcellularLocation>
</comment>
<dbReference type="SUPFAM" id="SSF53850">
    <property type="entry name" value="Periplasmic binding protein-like II"/>
    <property type="match status" value="1"/>
</dbReference>
<evidence type="ECO:0000256" key="2">
    <source>
        <dbReference type="ARBA" id="ARBA00005695"/>
    </source>
</evidence>
<dbReference type="Pfam" id="PF00496">
    <property type="entry name" value="SBP_bac_5"/>
    <property type="match status" value="1"/>
</dbReference>
<keyword evidence="4 5" id="KW-0732">Signal</keyword>
<sequence>MTKRTRLLAIVAVAAAGALGLAGCSSGSSSSSSSSTFVEVTAAQPQSFSYETSATGYEAAEFFMNTGATLIRNKYVAGTGGQSAHEDYNDFTGVLAKSYDVSSDGLTYTFHLDTKARSNYGDKLTADDVIWTMQRKFAVSTSIVPFISAPFITSATQFKKVDDSTVTLTVAKASYGYTALSLLANVGYNIYDADVLKKHTTSSDPWAVKWSGTHANFGFGAYKLTSYTPGEQMVYDANPYYPLGEPKVKRIVQREVADAGQRSNLVKSGDAQIATQLRPADQISLQKSKSAQIFTVPTNAYVYMPLLTSKGTFKDVNVRKALAYAIPYDKINSNVYHGRATSISTILSDKDPGFDGDGLTANSTDIAKAKSILSAAGYTSPVKFTLTVNNSVPDLMEAAVQIQTAVKAAGFDVTINAVNSAAFQTGLADKSFEASIQRDYAVVQSPPYVLSLFYTPKSVINWPDFTSSELMSDIAAGNAAGDPTGAAAGKEWNAAQKVLQSQMPTIYINYVQPLNAFATNVKGYVFRSDNVIDYSQLSLK</sequence>
<dbReference type="Gene3D" id="3.10.105.10">
    <property type="entry name" value="Dipeptide-binding Protein, Domain 3"/>
    <property type="match status" value="1"/>
</dbReference>
<evidence type="ECO:0000256" key="4">
    <source>
        <dbReference type="ARBA" id="ARBA00022729"/>
    </source>
</evidence>
<dbReference type="EMBL" id="RBKS01000001">
    <property type="protein sequence ID" value="RKR73018.1"/>
    <property type="molecule type" value="Genomic_DNA"/>
</dbReference>
<dbReference type="GO" id="GO:0030313">
    <property type="term" value="C:cell envelope"/>
    <property type="evidence" value="ECO:0007669"/>
    <property type="project" value="UniProtKB-SubCell"/>
</dbReference>
<gene>
    <name evidence="7" type="ORF">C8E83_0100</name>
</gene>
<dbReference type="CDD" id="cd08512">
    <property type="entry name" value="PBP2_NikA_DppA_OppA_like_7"/>
    <property type="match status" value="1"/>
</dbReference>
<comment type="caution">
    <text evidence="7">The sequence shown here is derived from an EMBL/GenBank/DDBJ whole genome shotgun (WGS) entry which is preliminary data.</text>
</comment>
<reference evidence="7 8" key="1">
    <citation type="submission" date="2018-10" db="EMBL/GenBank/DDBJ databases">
        <title>Sequencing the genomes of 1000 actinobacteria strains.</title>
        <authorList>
            <person name="Klenk H.-P."/>
        </authorList>
    </citation>
    <scope>NUCLEOTIDE SEQUENCE [LARGE SCALE GENOMIC DNA]</scope>
    <source>
        <strain evidence="7 8">DSM 17894</strain>
    </source>
</reference>
<feature type="chain" id="PRO_5039641936" evidence="5">
    <location>
        <begin position="23"/>
        <end position="540"/>
    </location>
</feature>
<feature type="signal peptide" evidence="5">
    <location>
        <begin position="1"/>
        <end position="22"/>
    </location>
</feature>
<keyword evidence="8" id="KW-1185">Reference proteome</keyword>
<feature type="domain" description="Solute-binding protein family 5" evidence="6">
    <location>
        <begin position="92"/>
        <end position="457"/>
    </location>
</feature>
<accession>A0A495IC08</accession>
<organism evidence="7 8">
    <name type="scientific">Frondihabitans australicus</name>
    <dbReference type="NCBI Taxonomy" id="386892"/>
    <lineage>
        <taxon>Bacteria</taxon>
        <taxon>Bacillati</taxon>
        <taxon>Actinomycetota</taxon>
        <taxon>Actinomycetes</taxon>
        <taxon>Micrococcales</taxon>
        <taxon>Microbacteriaceae</taxon>
        <taxon>Frondihabitans</taxon>
    </lineage>
</organism>
<dbReference type="PROSITE" id="PS51257">
    <property type="entry name" value="PROKAR_LIPOPROTEIN"/>
    <property type="match status" value="1"/>
</dbReference>
<evidence type="ECO:0000313" key="7">
    <source>
        <dbReference type="EMBL" id="RKR73018.1"/>
    </source>
</evidence>
<evidence type="ECO:0000256" key="5">
    <source>
        <dbReference type="SAM" id="SignalP"/>
    </source>
</evidence>
<dbReference type="OrthoDB" id="5240629at2"/>
<dbReference type="PANTHER" id="PTHR30290">
    <property type="entry name" value="PERIPLASMIC BINDING COMPONENT OF ABC TRANSPORTER"/>
    <property type="match status" value="1"/>
</dbReference>
<evidence type="ECO:0000313" key="8">
    <source>
        <dbReference type="Proteomes" id="UP000280008"/>
    </source>
</evidence>
<dbReference type="AlphaFoldDB" id="A0A495IC08"/>
<comment type="similarity">
    <text evidence="2">Belongs to the bacterial solute-binding protein 5 family.</text>
</comment>
<evidence type="ECO:0000259" key="6">
    <source>
        <dbReference type="Pfam" id="PF00496"/>
    </source>
</evidence>
<protein>
    <submittedName>
        <fullName evidence="7">Peptide/nickel transport system substrate-binding protein</fullName>
    </submittedName>
</protein>
<keyword evidence="3" id="KW-0813">Transport</keyword>
<dbReference type="GO" id="GO:1904680">
    <property type="term" value="F:peptide transmembrane transporter activity"/>
    <property type="evidence" value="ECO:0007669"/>
    <property type="project" value="TreeGrafter"/>
</dbReference>
<dbReference type="GO" id="GO:0042597">
    <property type="term" value="C:periplasmic space"/>
    <property type="evidence" value="ECO:0007669"/>
    <property type="project" value="UniProtKB-ARBA"/>
</dbReference>
<dbReference type="InterPro" id="IPR030678">
    <property type="entry name" value="Peptide/Ni-bd"/>
</dbReference>
<dbReference type="InterPro" id="IPR039424">
    <property type="entry name" value="SBP_5"/>
</dbReference>
<dbReference type="InterPro" id="IPR000914">
    <property type="entry name" value="SBP_5_dom"/>
</dbReference>
<dbReference type="Proteomes" id="UP000280008">
    <property type="component" value="Unassembled WGS sequence"/>
</dbReference>